<dbReference type="SUPFAM" id="SSF55729">
    <property type="entry name" value="Acyl-CoA N-acyltransferases (Nat)"/>
    <property type="match status" value="1"/>
</dbReference>
<dbReference type="CDD" id="cd04301">
    <property type="entry name" value="NAT_SF"/>
    <property type="match status" value="1"/>
</dbReference>
<dbReference type="Pfam" id="PF13508">
    <property type="entry name" value="Acetyltransf_7"/>
    <property type="match status" value="1"/>
</dbReference>
<dbReference type="Gene3D" id="3.40.630.90">
    <property type="match status" value="1"/>
</dbReference>
<dbReference type="HOGENOM" id="CLU_054109_0_0_7"/>
<dbReference type="InterPro" id="IPR000182">
    <property type="entry name" value="GNAT_dom"/>
</dbReference>
<feature type="domain" description="N-acetyltransferase" evidence="1">
    <location>
        <begin position="6"/>
        <end position="147"/>
    </location>
</feature>
<dbReference type="InterPro" id="IPR052729">
    <property type="entry name" value="Acyl/Acetyltrans_Enzymes"/>
</dbReference>
<dbReference type="RefSeq" id="WP_013257400.1">
    <property type="nucleotide sequence ID" value="NC_014365.1"/>
</dbReference>
<protein>
    <submittedName>
        <fullName evidence="2">GCN5-related N-acetyltransferase</fullName>
    </submittedName>
</protein>
<dbReference type="Proteomes" id="UP000009047">
    <property type="component" value="Chromosome"/>
</dbReference>
<dbReference type="STRING" id="644282.Deba_0573"/>
<dbReference type="Pfam" id="PF18014">
    <property type="entry name" value="Acetyltransf_18"/>
    <property type="match status" value="1"/>
</dbReference>
<dbReference type="PANTHER" id="PTHR47237">
    <property type="entry name" value="SLL0310 PROTEIN"/>
    <property type="match status" value="1"/>
</dbReference>
<dbReference type="PROSITE" id="PS51186">
    <property type="entry name" value="GNAT"/>
    <property type="match status" value="1"/>
</dbReference>
<dbReference type="GO" id="GO:0016747">
    <property type="term" value="F:acyltransferase activity, transferring groups other than amino-acyl groups"/>
    <property type="evidence" value="ECO:0007669"/>
    <property type="project" value="InterPro"/>
</dbReference>
<dbReference type="KEGG" id="dbr:Deba_0573"/>
<dbReference type="AlphaFoldDB" id="E1QEF9"/>
<dbReference type="PANTHER" id="PTHR47237:SF1">
    <property type="entry name" value="SLL0310 PROTEIN"/>
    <property type="match status" value="1"/>
</dbReference>
<evidence type="ECO:0000313" key="3">
    <source>
        <dbReference type="Proteomes" id="UP000009047"/>
    </source>
</evidence>
<dbReference type="InterPro" id="IPR016181">
    <property type="entry name" value="Acyl_CoA_acyltransferase"/>
</dbReference>
<dbReference type="eggNOG" id="COG0454">
    <property type="taxonomic scope" value="Bacteria"/>
</dbReference>
<organism evidence="2 3">
    <name type="scientific">Desulfarculus baarsii (strain ATCC 33931 / DSM 2075 / LMG 7858 / VKM B-1802 / 2st14)</name>
    <dbReference type="NCBI Taxonomy" id="644282"/>
    <lineage>
        <taxon>Bacteria</taxon>
        <taxon>Pseudomonadati</taxon>
        <taxon>Thermodesulfobacteriota</taxon>
        <taxon>Desulfarculia</taxon>
        <taxon>Desulfarculales</taxon>
        <taxon>Desulfarculaceae</taxon>
        <taxon>Desulfarculus</taxon>
    </lineage>
</organism>
<proteinExistence type="predicted"/>
<name>E1QEF9_DESB2</name>
<reference evidence="2 3" key="1">
    <citation type="journal article" date="2010" name="Stand. Genomic Sci.">
        <title>Complete genome sequence of Desulfarculus baarsii type strain (2st14).</title>
        <authorList>
            <person name="Sun H."/>
            <person name="Spring S."/>
            <person name="Lapidus A."/>
            <person name="Davenport K."/>
            <person name="Del Rio T.G."/>
            <person name="Tice H."/>
            <person name="Nolan M."/>
            <person name="Copeland A."/>
            <person name="Cheng J.F."/>
            <person name="Lucas S."/>
            <person name="Tapia R."/>
            <person name="Goodwin L."/>
            <person name="Pitluck S."/>
            <person name="Ivanova N."/>
            <person name="Pagani I."/>
            <person name="Mavromatis K."/>
            <person name="Ovchinnikova G."/>
            <person name="Pati A."/>
            <person name="Chen A."/>
            <person name="Palaniappan K."/>
            <person name="Hauser L."/>
            <person name="Chang Y.J."/>
            <person name="Jeffries C.D."/>
            <person name="Detter J.C."/>
            <person name="Han C."/>
            <person name="Rohde M."/>
            <person name="Brambilla E."/>
            <person name="Goker M."/>
            <person name="Woyke T."/>
            <person name="Bristow J."/>
            <person name="Eisen J.A."/>
            <person name="Markowitz V."/>
            <person name="Hugenholtz P."/>
            <person name="Kyrpides N.C."/>
            <person name="Klenk H.P."/>
            <person name="Land M."/>
        </authorList>
    </citation>
    <scope>NUCLEOTIDE SEQUENCE [LARGE SCALE GENOMIC DNA]</scope>
    <source>
        <strain evidence="3">ATCC 33931 / DSM 2075 / LMG 7858 / VKM B-1802 / 2st14</strain>
    </source>
</reference>
<sequence>MDPEKIIIRNMTRSELDQTMQRAAQEGWNPGLGDAEVYWAQDPGGFWVAEQNGQVLASISAVIYDDAYAFMGFFITRPELRKQGLGLKLGLAAMARLGNRVIGQDGVVAMQDFYRRHGFELAFRGLRWQAQGGGAASGHSVDPRSLPIEELLAYDRQCFPAPRPVFLQKWLSAPGAHARAVIAGDRLRGYGVVRPSHQGHRLGPLFAEGRAEAETLLQDLLAAAGESPVFWDAPQNNPHAVAMAQSMGLTHVFETGRMYKNGLPPWRAENVYGLTCLELG</sequence>
<dbReference type="InterPro" id="IPR041496">
    <property type="entry name" value="YitH/HolE_GNAT"/>
</dbReference>
<evidence type="ECO:0000313" key="2">
    <source>
        <dbReference type="EMBL" id="ADK83945.1"/>
    </source>
</evidence>
<dbReference type="Gene3D" id="3.40.630.30">
    <property type="match status" value="1"/>
</dbReference>
<gene>
    <name evidence="2" type="ordered locus">Deba_0573</name>
</gene>
<accession>E1QEF9</accession>
<dbReference type="EMBL" id="CP002085">
    <property type="protein sequence ID" value="ADK83945.1"/>
    <property type="molecule type" value="Genomic_DNA"/>
</dbReference>
<evidence type="ECO:0000259" key="1">
    <source>
        <dbReference type="PROSITE" id="PS51186"/>
    </source>
</evidence>
<keyword evidence="3" id="KW-1185">Reference proteome</keyword>